<reference evidence="5" key="1">
    <citation type="submission" date="2020-05" db="EMBL/GenBank/DDBJ databases">
        <authorList>
            <person name="Chiriac C."/>
            <person name="Salcher M."/>
            <person name="Ghai R."/>
            <person name="Kavagutti S V."/>
        </authorList>
    </citation>
    <scope>NUCLEOTIDE SEQUENCE</scope>
</reference>
<name>A0A6J7HSB2_9ZZZZ</name>
<feature type="transmembrane region" description="Helical" evidence="2">
    <location>
        <begin position="124"/>
        <end position="142"/>
    </location>
</feature>
<evidence type="ECO:0000256" key="1">
    <source>
        <dbReference type="SAM" id="MobiDB-lite"/>
    </source>
</evidence>
<proteinExistence type="predicted"/>
<evidence type="ECO:0000313" key="3">
    <source>
        <dbReference type="EMBL" id="CAB4592533.1"/>
    </source>
</evidence>
<dbReference type="AlphaFoldDB" id="A0A6J7HSB2"/>
<keyword evidence="2" id="KW-0472">Membrane</keyword>
<evidence type="ECO:0000256" key="2">
    <source>
        <dbReference type="SAM" id="Phobius"/>
    </source>
</evidence>
<organism evidence="5">
    <name type="scientific">freshwater metagenome</name>
    <dbReference type="NCBI Taxonomy" id="449393"/>
    <lineage>
        <taxon>unclassified sequences</taxon>
        <taxon>metagenomes</taxon>
        <taxon>ecological metagenomes</taxon>
    </lineage>
</organism>
<dbReference type="EMBL" id="CAEZUO010000001">
    <property type="protein sequence ID" value="CAB4592533.1"/>
    <property type="molecule type" value="Genomic_DNA"/>
</dbReference>
<evidence type="ECO:0000313" key="4">
    <source>
        <dbReference type="EMBL" id="CAB4621715.1"/>
    </source>
</evidence>
<sequence>MAYDPQKTRNRPTPAADRPAPVDAFLDAMAEVTVLPEGIDIDVTPGGDTIVHTADADISITPAGDDVIVSTRDALVEVRAELDEVIVEAAGEEIFIDTAPRAPSDLADWSNAPVVHSDSGRSKMTIAIVAAVAALIAVLVVTRKRR</sequence>
<keyword evidence="2" id="KW-1133">Transmembrane helix</keyword>
<protein>
    <submittedName>
        <fullName evidence="5">Unannotated protein</fullName>
    </submittedName>
</protein>
<keyword evidence="2" id="KW-0812">Transmembrane</keyword>
<gene>
    <name evidence="3" type="ORF">UFOPK1827_00044</name>
    <name evidence="4" type="ORF">UFOPK2000_00077</name>
    <name evidence="5" type="ORF">UFOPK3708_00154</name>
</gene>
<evidence type="ECO:0000313" key="5">
    <source>
        <dbReference type="EMBL" id="CAB4919100.1"/>
    </source>
</evidence>
<accession>A0A6J7HSB2</accession>
<dbReference type="EMBL" id="CAEZVK010000003">
    <property type="protein sequence ID" value="CAB4621715.1"/>
    <property type="molecule type" value="Genomic_DNA"/>
</dbReference>
<dbReference type="EMBL" id="CAFBNA010000004">
    <property type="protein sequence ID" value="CAB4919100.1"/>
    <property type="molecule type" value="Genomic_DNA"/>
</dbReference>
<feature type="region of interest" description="Disordered" evidence="1">
    <location>
        <begin position="1"/>
        <end position="20"/>
    </location>
</feature>